<comment type="similarity">
    <text evidence="1">Belongs to the CoA-transferase III family.</text>
</comment>
<dbReference type="AlphaFoldDB" id="A0AAV9NQS4"/>
<accession>A0AAV9NQS4</accession>
<dbReference type="InterPro" id="IPR050509">
    <property type="entry name" value="CoA-transferase_III"/>
</dbReference>
<dbReference type="InterPro" id="IPR003673">
    <property type="entry name" value="CoA-Trfase_fam_III"/>
</dbReference>
<dbReference type="InterPro" id="IPR023606">
    <property type="entry name" value="CoA-Trfase_III_dom_1_sf"/>
</dbReference>
<dbReference type="GeneID" id="89976251"/>
<gene>
    <name evidence="2" type="ORF">LTR84_008086</name>
</gene>
<dbReference type="EMBL" id="JAVRRD010000003">
    <property type="protein sequence ID" value="KAK5061542.1"/>
    <property type="molecule type" value="Genomic_DNA"/>
</dbReference>
<reference evidence="2 3" key="1">
    <citation type="submission" date="2023-08" db="EMBL/GenBank/DDBJ databases">
        <title>Black Yeasts Isolated from many extreme environments.</title>
        <authorList>
            <person name="Coleine C."/>
            <person name="Stajich J.E."/>
            <person name="Selbmann L."/>
        </authorList>
    </citation>
    <scope>NUCLEOTIDE SEQUENCE [LARGE SCALE GENOMIC DNA]</scope>
    <source>
        <strain evidence="2 3">CCFEE 5792</strain>
    </source>
</reference>
<evidence type="ECO:0000313" key="2">
    <source>
        <dbReference type="EMBL" id="KAK5061542.1"/>
    </source>
</evidence>
<proteinExistence type="inferred from homology"/>
<dbReference type="SUPFAM" id="SSF89796">
    <property type="entry name" value="CoA-transferase family III (CaiB/BaiF)"/>
    <property type="match status" value="2"/>
</dbReference>
<dbReference type="RefSeq" id="XP_064710639.1">
    <property type="nucleotide sequence ID" value="XM_064851636.1"/>
</dbReference>
<dbReference type="Pfam" id="PF02515">
    <property type="entry name" value="CoA_transf_3"/>
    <property type="match status" value="1"/>
</dbReference>
<name>A0AAV9NQS4_9EURO</name>
<protein>
    <recommendedName>
        <fullName evidence="4">CoA-transferase family III</fullName>
    </recommendedName>
</protein>
<sequence length="483" mass="51872">MESGAQINSEHSLRHLWHHLSLPEVALDSIHLPNANSRLPSSFKIGVLAQSSIALTALLAALVHSIRNKSQVVPRTTVSGEHAVVEFKSERLYMIDGEIGRPPWGAIGGLHKSADGHVRVHDGFPVHRDGARALLGCSAEADRAEVGAKIAEWNSVELETAAFDAGIVISALRSYAQWDILPQAKAVHDFPIIVRKIADGPVGLHKHVAGAGADKCLQGLRVVEMSRVIATPVAGKTLAAHGADVLWVTSPTLPDQPGLDRDLGRGKRTIRLDIKVEEEKEKLFELVDSADVFLQGFRPGSLASRGLSSAELAARCPQGIICANMSAYGPEGPWKEKRGFDSLVQTCSGMNVSEAEHHGKGEAALPMPCQALDHAGGYFLAAGILTALYRQATEGGSYQVDVSLAGVMKYLRSLGQYPGDSGFQCKDFDTQYDVPENCLEERESAFGLLKSVRHSASIEGVSVGWDVMPKPLGSDKAEWLSHS</sequence>
<evidence type="ECO:0008006" key="4">
    <source>
        <dbReference type="Google" id="ProtNLM"/>
    </source>
</evidence>
<dbReference type="PANTHER" id="PTHR48228">
    <property type="entry name" value="SUCCINYL-COA--D-CITRAMALATE COA-TRANSFERASE"/>
    <property type="match status" value="1"/>
</dbReference>
<dbReference type="PANTHER" id="PTHR48228:SF4">
    <property type="entry name" value="BLR3030 PROTEIN"/>
    <property type="match status" value="1"/>
</dbReference>
<comment type="caution">
    <text evidence="2">The sequence shown here is derived from an EMBL/GenBank/DDBJ whole genome shotgun (WGS) entry which is preliminary data.</text>
</comment>
<keyword evidence="3" id="KW-1185">Reference proteome</keyword>
<dbReference type="Proteomes" id="UP001358417">
    <property type="component" value="Unassembled WGS sequence"/>
</dbReference>
<dbReference type="GO" id="GO:0003824">
    <property type="term" value="F:catalytic activity"/>
    <property type="evidence" value="ECO:0007669"/>
    <property type="project" value="InterPro"/>
</dbReference>
<evidence type="ECO:0000313" key="3">
    <source>
        <dbReference type="Proteomes" id="UP001358417"/>
    </source>
</evidence>
<evidence type="ECO:0000256" key="1">
    <source>
        <dbReference type="ARBA" id="ARBA00008383"/>
    </source>
</evidence>
<organism evidence="2 3">
    <name type="scientific">Exophiala bonariae</name>
    <dbReference type="NCBI Taxonomy" id="1690606"/>
    <lineage>
        <taxon>Eukaryota</taxon>
        <taxon>Fungi</taxon>
        <taxon>Dikarya</taxon>
        <taxon>Ascomycota</taxon>
        <taxon>Pezizomycotina</taxon>
        <taxon>Eurotiomycetes</taxon>
        <taxon>Chaetothyriomycetidae</taxon>
        <taxon>Chaetothyriales</taxon>
        <taxon>Herpotrichiellaceae</taxon>
        <taxon>Exophiala</taxon>
    </lineage>
</organism>
<dbReference type="Gene3D" id="3.40.50.10540">
    <property type="entry name" value="Crotonobetainyl-coa:carnitine coa-transferase, domain 1"/>
    <property type="match status" value="1"/>
</dbReference>